<organism evidence="13 14">
    <name type="scientific">Schaedlerella arabinosiphila</name>
    <dbReference type="NCBI Taxonomy" id="2044587"/>
    <lineage>
        <taxon>Bacteria</taxon>
        <taxon>Bacillati</taxon>
        <taxon>Bacillota</taxon>
        <taxon>Clostridia</taxon>
        <taxon>Lachnospirales</taxon>
        <taxon>Lachnospiraceae</taxon>
        <taxon>Schaedlerella</taxon>
    </lineage>
</organism>
<dbReference type="InterPro" id="IPR017871">
    <property type="entry name" value="ABC_transporter-like_CS"/>
</dbReference>
<evidence type="ECO:0000259" key="11">
    <source>
        <dbReference type="PROSITE" id="PS50893"/>
    </source>
</evidence>
<keyword evidence="7 10" id="KW-1133">Transmembrane helix</keyword>
<evidence type="ECO:0000313" key="13">
    <source>
        <dbReference type="EMBL" id="RRK34857.1"/>
    </source>
</evidence>
<dbReference type="GO" id="GO:0016887">
    <property type="term" value="F:ATP hydrolysis activity"/>
    <property type="evidence" value="ECO:0007669"/>
    <property type="project" value="InterPro"/>
</dbReference>
<comment type="subcellular location">
    <subcellularLocation>
        <location evidence="1">Cell membrane</location>
        <topology evidence="1">Multi-pass membrane protein</topology>
    </subcellularLocation>
</comment>
<dbReference type="SUPFAM" id="SSF52540">
    <property type="entry name" value="P-loop containing nucleoside triphosphate hydrolases"/>
    <property type="match status" value="1"/>
</dbReference>
<dbReference type="PROSITE" id="PS00211">
    <property type="entry name" value="ABC_TRANSPORTER_1"/>
    <property type="match status" value="1"/>
</dbReference>
<dbReference type="InterPro" id="IPR027417">
    <property type="entry name" value="P-loop_NTPase"/>
</dbReference>
<dbReference type="InterPro" id="IPR039421">
    <property type="entry name" value="Type_1_exporter"/>
</dbReference>
<dbReference type="PROSITE" id="PS50893">
    <property type="entry name" value="ABC_TRANSPORTER_2"/>
    <property type="match status" value="1"/>
</dbReference>
<dbReference type="EMBL" id="RHJS01000002">
    <property type="protein sequence ID" value="RRK34857.1"/>
    <property type="molecule type" value="Genomic_DNA"/>
</dbReference>
<feature type="region of interest" description="Disordered" evidence="9">
    <location>
        <begin position="567"/>
        <end position="609"/>
    </location>
</feature>
<keyword evidence="6 13" id="KW-0067">ATP-binding</keyword>
<dbReference type="InterPro" id="IPR003439">
    <property type="entry name" value="ABC_transporter-like_ATP-bd"/>
</dbReference>
<evidence type="ECO:0000256" key="3">
    <source>
        <dbReference type="ARBA" id="ARBA00022475"/>
    </source>
</evidence>
<feature type="domain" description="ABC transporter" evidence="11">
    <location>
        <begin position="334"/>
        <end position="568"/>
    </location>
</feature>
<feature type="transmembrane region" description="Helical" evidence="10">
    <location>
        <begin position="276"/>
        <end position="297"/>
    </location>
</feature>
<feature type="compositionally biased region" description="Basic and acidic residues" evidence="9">
    <location>
        <begin position="584"/>
        <end position="609"/>
    </location>
</feature>
<dbReference type="PROSITE" id="PS50929">
    <property type="entry name" value="ABC_TM1F"/>
    <property type="match status" value="1"/>
</dbReference>
<dbReference type="CDD" id="cd18548">
    <property type="entry name" value="ABC_6TM_Tm287_like"/>
    <property type="match status" value="1"/>
</dbReference>
<keyword evidence="2" id="KW-0813">Transport</keyword>
<gene>
    <name evidence="13" type="ORF">EBB54_28595</name>
</gene>
<dbReference type="PANTHER" id="PTHR43394:SF1">
    <property type="entry name" value="ATP-BINDING CASSETTE SUB-FAMILY B MEMBER 10, MITOCHONDRIAL"/>
    <property type="match status" value="1"/>
</dbReference>
<dbReference type="GO" id="GO:0005524">
    <property type="term" value="F:ATP binding"/>
    <property type="evidence" value="ECO:0007669"/>
    <property type="project" value="UniProtKB-KW"/>
</dbReference>
<dbReference type="AlphaFoldDB" id="A0A3R8JU75"/>
<dbReference type="SUPFAM" id="SSF90123">
    <property type="entry name" value="ABC transporter transmembrane region"/>
    <property type="match status" value="1"/>
</dbReference>
<reference evidence="13" key="1">
    <citation type="submission" date="2018-10" db="EMBL/GenBank/DDBJ databases">
        <title>Schaedlerella arabinophila gen. nov. sp. nov., isolated from the mouse intestinal tract and comparative analysis with the genome of the closely related altered Schaedler flora strain ASF502.</title>
        <authorList>
            <person name="Miyake S."/>
            <person name="Soh M."/>
            <person name="Seedorf H."/>
        </authorList>
    </citation>
    <scope>NUCLEOTIDE SEQUENCE [LARGE SCALE GENOMIC DNA]</scope>
    <source>
        <strain evidence="13">DSM 106076</strain>
    </source>
</reference>
<feature type="transmembrane region" description="Helical" evidence="10">
    <location>
        <begin position="53"/>
        <end position="73"/>
    </location>
</feature>
<comment type="caution">
    <text evidence="13">The sequence shown here is derived from an EMBL/GenBank/DDBJ whole genome shotgun (WGS) entry which is preliminary data.</text>
</comment>
<evidence type="ECO:0000256" key="9">
    <source>
        <dbReference type="SAM" id="MobiDB-lite"/>
    </source>
</evidence>
<dbReference type="Gene3D" id="1.20.1560.10">
    <property type="entry name" value="ABC transporter type 1, transmembrane domain"/>
    <property type="match status" value="1"/>
</dbReference>
<dbReference type="SMART" id="SM00382">
    <property type="entry name" value="AAA"/>
    <property type="match status" value="1"/>
</dbReference>
<evidence type="ECO:0000256" key="8">
    <source>
        <dbReference type="ARBA" id="ARBA00023136"/>
    </source>
</evidence>
<evidence type="ECO:0000256" key="2">
    <source>
        <dbReference type="ARBA" id="ARBA00022448"/>
    </source>
</evidence>
<dbReference type="FunFam" id="3.40.50.300:FF:000221">
    <property type="entry name" value="Multidrug ABC transporter ATP-binding protein"/>
    <property type="match status" value="1"/>
</dbReference>
<dbReference type="GO" id="GO:0005886">
    <property type="term" value="C:plasma membrane"/>
    <property type="evidence" value="ECO:0007669"/>
    <property type="project" value="UniProtKB-SubCell"/>
</dbReference>
<proteinExistence type="predicted"/>
<evidence type="ECO:0000256" key="4">
    <source>
        <dbReference type="ARBA" id="ARBA00022692"/>
    </source>
</evidence>
<dbReference type="InterPro" id="IPR036640">
    <property type="entry name" value="ABC1_TM_sf"/>
</dbReference>
<dbReference type="Pfam" id="PF00664">
    <property type="entry name" value="ABC_membrane"/>
    <property type="match status" value="1"/>
</dbReference>
<name>A0A3R8JU75_9FIRM</name>
<feature type="domain" description="ABC transmembrane type-1" evidence="12">
    <location>
        <begin position="21"/>
        <end position="299"/>
    </location>
</feature>
<evidence type="ECO:0000259" key="12">
    <source>
        <dbReference type="PROSITE" id="PS50929"/>
    </source>
</evidence>
<evidence type="ECO:0000256" key="6">
    <source>
        <dbReference type="ARBA" id="ARBA00022840"/>
    </source>
</evidence>
<feature type="transmembrane region" description="Helical" evidence="10">
    <location>
        <begin position="158"/>
        <end position="175"/>
    </location>
</feature>
<keyword evidence="3" id="KW-1003">Cell membrane</keyword>
<keyword evidence="5" id="KW-0547">Nucleotide-binding</keyword>
<dbReference type="Gene3D" id="3.40.50.300">
    <property type="entry name" value="P-loop containing nucleotide triphosphate hydrolases"/>
    <property type="match status" value="1"/>
</dbReference>
<evidence type="ECO:0000256" key="5">
    <source>
        <dbReference type="ARBA" id="ARBA00022741"/>
    </source>
</evidence>
<dbReference type="InterPro" id="IPR003593">
    <property type="entry name" value="AAA+_ATPase"/>
</dbReference>
<feature type="transmembrane region" description="Helical" evidence="10">
    <location>
        <begin position="21"/>
        <end position="41"/>
    </location>
</feature>
<keyword evidence="8 10" id="KW-0472">Membrane</keyword>
<dbReference type="RefSeq" id="WP_125130062.1">
    <property type="nucleotide sequence ID" value="NZ_RHJS01000002.1"/>
</dbReference>
<evidence type="ECO:0000256" key="10">
    <source>
        <dbReference type="SAM" id="Phobius"/>
    </source>
</evidence>
<feature type="transmembrane region" description="Helical" evidence="10">
    <location>
        <begin position="246"/>
        <end position="264"/>
    </location>
</feature>
<dbReference type="Pfam" id="PF00005">
    <property type="entry name" value="ABC_tran"/>
    <property type="match status" value="1"/>
</dbReference>
<keyword evidence="4 10" id="KW-0812">Transmembrane</keyword>
<dbReference type="PANTHER" id="PTHR43394">
    <property type="entry name" value="ATP-DEPENDENT PERMEASE MDL1, MITOCHONDRIAL"/>
    <property type="match status" value="1"/>
</dbReference>
<protein>
    <submittedName>
        <fullName evidence="13">ABC transporter ATP-binding protein</fullName>
    </submittedName>
</protein>
<keyword evidence="14" id="KW-1185">Reference proteome</keyword>
<evidence type="ECO:0000313" key="14">
    <source>
        <dbReference type="Proteomes" id="UP000274920"/>
    </source>
</evidence>
<dbReference type="Proteomes" id="UP000274920">
    <property type="component" value="Unassembled WGS sequence"/>
</dbReference>
<dbReference type="InterPro" id="IPR011527">
    <property type="entry name" value="ABC1_TM_dom"/>
</dbReference>
<evidence type="ECO:0000256" key="1">
    <source>
        <dbReference type="ARBA" id="ARBA00004651"/>
    </source>
</evidence>
<dbReference type="GO" id="GO:0015421">
    <property type="term" value="F:ABC-type oligopeptide transporter activity"/>
    <property type="evidence" value="ECO:0007669"/>
    <property type="project" value="TreeGrafter"/>
</dbReference>
<accession>A0A3R8JU75</accession>
<sequence length="609" mass="67344">MIRTLLKEVKEYKKASIATPLFMLLEVLMETLIPFLMASIIDDGVNAGDIGHIYRVGGFMVAAAAVGLFAGMAGGRYGAKASAGFAKNLRESMFNHIQTFSFANIDKFSTAGLVTRLTTDVTNLQNAYQMILRMFTRAPASMICAMVMAFNINARLSSIYLAAVIILGVILFFIIRHATGFFQQAFPKYDELNASVQENVSAVRVVKAYVREEQETSKFQRASQNIYNIFVKAECNVIVNAPLMMFTVYTCIILISWLGAKMIVSSALTTGELMSLLAYCMNILMSLMMLSMVFVMISMSMASIRRISEVLHETSDLDNPAEPVYEVKDGSITFRHVDFAYKKDSAEPVLKDINLEIRSGETIGIIGGTGSAKTSLVNLVSRLYDVTDGEVLVGGRNVKEYDMESLRNQVSVVLQNNVLFSGSILENLRWGDPDAADEECEAACRLACANEFIQRFPDGYHTHIEQGGSNVSGGQKQRLCIARALLKKPKILILDDSTSAVDTATDGKIRRAFREEIPDTTKLIIAQRISSVQDADRIIVMEEGRIDGFGTHEELLAQNEIYREVYESQTQGGGDFDEPSGEASEEKARERSGEALDEKGRIERKRGEA</sequence>
<evidence type="ECO:0000256" key="7">
    <source>
        <dbReference type="ARBA" id="ARBA00022989"/>
    </source>
</evidence>